<dbReference type="SMART" id="SM00226">
    <property type="entry name" value="LMWPc"/>
    <property type="match status" value="1"/>
</dbReference>
<dbReference type="Gene3D" id="3.40.50.2300">
    <property type="match status" value="1"/>
</dbReference>
<comment type="caution">
    <text evidence="3">The sequence shown here is derived from an EMBL/GenBank/DDBJ whole genome shotgun (WGS) entry which is preliminary data.</text>
</comment>
<feature type="domain" description="Phosphotyrosine protein phosphatase I" evidence="2">
    <location>
        <begin position="12"/>
        <end position="143"/>
    </location>
</feature>
<dbReference type="CDD" id="cd16345">
    <property type="entry name" value="LMWP_ArsC"/>
    <property type="match status" value="1"/>
</dbReference>
<accession>A0A511RHI2</accession>
<dbReference type="GO" id="GO:0046685">
    <property type="term" value="P:response to arsenic-containing substance"/>
    <property type="evidence" value="ECO:0007669"/>
    <property type="project" value="UniProtKB-KW"/>
</dbReference>
<evidence type="ECO:0000313" key="3">
    <source>
        <dbReference type="EMBL" id="GEM89099.1"/>
    </source>
</evidence>
<reference evidence="3 4" key="1">
    <citation type="submission" date="2019-07" db="EMBL/GenBank/DDBJ databases">
        <title>Whole genome shotgun sequence of Oceanithermus desulfurans NBRC 100063.</title>
        <authorList>
            <person name="Hosoyama A."/>
            <person name="Uohara A."/>
            <person name="Ohji S."/>
            <person name="Ichikawa N."/>
        </authorList>
    </citation>
    <scope>NUCLEOTIDE SEQUENCE [LARGE SCALE GENOMIC DNA]</scope>
    <source>
        <strain evidence="3 4">NBRC 100063</strain>
    </source>
</reference>
<evidence type="ECO:0000256" key="1">
    <source>
        <dbReference type="ARBA" id="ARBA00022849"/>
    </source>
</evidence>
<proteinExistence type="predicted"/>
<dbReference type="InterPro" id="IPR023485">
    <property type="entry name" value="Ptyr_pPase"/>
</dbReference>
<dbReference type="InterPro" id="IPR036196">
    <property type="entry name" value="Ptyr_pPase_sf"/>
</dbReference>
<keyword evidence="1" id="KW-0059">Arsenical resistance</keyword>
<dbReference type="Pfam" id="PF01451">
    <property type="entry name" value="LMWPc"/>
    <property type="match status" value="1"/>
</dbReference>
<dbReference type="Proteomes" id="UP000321827">
    <property type="component" value="Unassembled WGS sequence"/>
</dbReference>
<dbReference type="PANTHER" id="PTHR43428">
    <property type="entry name" value="ARSENATE REDUCTASE"/>
    <property type="match status" value="1"/>
</dbReference>
<sequence>MTEPGAGSRSPLRLLVLCTHNSARSQMAEGWLRRHLAEAGVAAEVWSAGTEKTRVKPEAVRVMAEAGVDLAGHASKTLFELPDPWNFDLVLTVCDAAAEACPAYPARTRRLHVSFPDPSGRPLAEWRRVRDALGRMSRALAAALAAGRWPDEAELKAAAGLE</sequence>
<gene>
    <name evidence="3" type="ORF">ODE01S_05330</name>
</gene>
<dbReference type="PANTHER" id="PTHR43428:SF1">
    <property type="entry name" value="ARSENATE REDUCTASE"/>
    <property type="match status" value="1"/>
</dbReference>
<evidence type="ECO:0000259" key="2">
    <source>
        <dbReference type="SMART" id="SM00226"/>
    </source>
</evidence>
<protein>
    <submittedName>
        <fullName evidence="3">Arsenate reductase</fullName>
    </submittedName>
</protein>
<name>A0A511RHI2_9DEIN</name>
<evidence type="ECO:0000313" key="4">
    <source>
        <dbReference type="Proteomes" id="UP000321827"/>
    </source>
</evidence>
<organism evidence="3 4">
    <name type="scientific">Oceanithermus desulfurans NBRC 100063</name>
    <dbReference type="NCBI Taxonomy" id="1227550"/>
    <lineage>
        <taxon>Bacteria</taxon>
        <taxon>Thermotogati</taxon>
        <taxon>Deinococcota</taxon>
        <taxon>Deinococci</taxon>
        <taxon>Thermales</taxon>
        <taxon>Thermaceae</taxon>
        <taxon>Oceanithermus</taxon>
    </lineage>
</organism>
<dbReference type="SUPFAM" id="SSF52788">
    <property type="entry name" value="Phosphotyrosine protein phosphatases I"/>
    <property type="match status" value="1"/>
</dbReference>
<dbReference type="AlphaFoldDB" id="A0A511RHI2"/>
<dbReference type="EMBL" id="BJXN01000003">
    <property type="protein sequence ID" value="GEM89099.1"/>
    <property type="molecule type" value="Genomic_DNA"/>
</dbReference>